<dbReference type="RefSeq" id="XP_060429769.1">
    <property type="nucleotide sequence ID" value="XM_060565604.1"/>
</dbReference>
<accession>A0AAJ0AQ45</accession>
<evidence type="ECO:0000313" key="2">
    <source>
        <dbReference type="Proteomes" id="UP001224890"/>
    </source>
</evidence>
<sequence length="121" mass="13662">MSPSPPVSVVSTTFSPLRAYLSAAFNPYLQKYSGVVLFQFNTMQPAPPGPTHYNIEEGKEEAWGARSLRDINCAPEEVPWGRFREIHGQEGSVWPDVVHVLEYGDQLRQLTQPGTNMWRNT</sequence>
<dbReference type="Proteomes" id="UP001224890">
    <property type="component" value="Unassembled WGS sequence"/>
</dbReference>
<dbReference type="EMBL" id="JAHMHR010000020">
    <property type="protein sequence ID" value="KAK1675766.1"/>
    <property type="molecule type" value="Genomic_DNA"/>
</dbReference>
<name>A0AAJ0AQ45_9PEZI</name>
<organism evidence="1 2">
    <name type="scientific">Colletotrichum godetiae</name>
    <dbReference type="NCBI Taxonomy" id="1209918"/>
    <lineage>
        <taxon>Eukaryota</taxon>
        <taxon>Fungi</taxon>
        <taxon>Dikarya</taxon>
        <taxon>Ascomycota</taxon>
        <taxon>Pezizomycotina</taxon>
        <taxon>Sordariomycetes</taxon>
        <taxon>Hypocreomycetidae</taxon>
        <taxon>Glomerellales</taxon>
        <taxon>Glomerellaceae</taxon>
        <taxon>Colletotrichum</taxon>
        <taxon>Colletotrichum acutatum species complex</taxon>
    </lineage>
</organism>
<dbReference type="GeneID" id="85450130"/>
<gene>
    <name evidence="1" type="ORF">BDP55DRAFT_149788</name>
</gene>
<keyword evidence="2" id="KW-1185">Reference proteome</keyword>
<dbReference type="AlphaFoldDB" id="A0AAJ0AQ45"/>
<proteinExistence type="predicted"/>
<evidence type="ECO:0000313" key="1">
    <source>
        <dbReference type="EMBL" id="KAK1675766.1"/>
    </source>
</evidence>
<comment type="caution">
    <text evidence="1">The sequence shown here is derived from an EMBL/GenBank/DDBJ whole genome shotgun (WGS) entry which is preliminary data.</text>
</comment>
<reference evidence="1" key="1">
    <citation type="submission" date="2021-06" db="EMBL/GenBank/DDBJ databases">
        <title>Comparative genomics, transcriptomics and evolutionary studies reveal genomic signatures of adaptation to plant cell wall in hemibiotrophic fungi.</title>
        <authorList>
            <consortium name="DOE Joint Genome Institute"/>
            <person name="Baroncelli R."/>
            <person name="Diaz J.F."/>
            <person name="Benocci T."/>
            <person name="Peng M."/>
            <person name="Battaglia E."/>
            <person name="Haridas S."/>
            <person name="Andreopoulos W."/>
            <person name="Labutti K."/>
            <person name="Pangilinan J."/>
            <person name="Floch G.L."/>
            <person name="Makela M.R."/>
            <person name="Henrissat B."/>
            <person name="Grigoriev I.V."/>
            <person name="Crouch J.A."/>
            <person name="De Vries R.P."/>
            <person name="Sukno S.A."/>
            <person name="Thon M.R."/>
        </authorList>
    </citation>
    <scope>NUCLEOTIDE SEQUENCE</scope>
    <source>
        <strain evidence="1">CBS 193.32</strain>
    </source>
</reference>
<protein>
    <submittedName>
        <fullName evidence="1">Uncharacterized protein</fullName>
    </submittedName>
</protein>